<proteinExistence type="predicted"/>
<reference evidence="1 4" key="1">
    <citation type="journal article" date="2015" name="Science">
        <title>Genetic determinants of in vivo fitness and diet responsiveness in multiple human gut Bacteroides.</title>
        <authorList>
            <person name="Wu M."/>
            <person name="McNulty N.P."/>
            <person name="Rodionov D.A."/>
            <person name="Khoroshkin M.S."/>
            <person name="Griffin N.W."/>
            <person name="Cheng J."/>
            <person name="Latreille P."/>
            <person name="Kerstetter R.A."/>
            <person name="Terrapon N."/>
            <person name="Henrissat B."/>
            <person name="Osterman A.L."/>
            <person name="Gordon J.I."/>
        </authorList>
    </citation>
    <scope>NUCLEOTIDE SEQUENCE [LARGE SCALE GENOMIC DNA]</scope>
    <source>
        <strain evidence="1 4">WH2</strain>
    </source>
</reference>
<evidence type="ECO:0008006" key="7">
    <source>
        <dbReference type="Google" id="ProtNLM"/>
    </source>
</evidence>
<dbReference type="InterPro" id="IPR016181">
    <property type="entry name" value="Acyl_CoA_acyltransferase"/>
</dbReference>
<evidence type="ECO:0000313" key="6">
    <source>
        <dbReference type="Proteomes" id="UP000482653"/>
    </source>
</evidence>
<dbReference type="Proteomes" id="UP000482653">
    <property type="component" value="Unassembled WGS sequence"/>
</dbReference>
<dbReference type="EMBL" id="VVYX01000056">
    <property type="protein sequence ID" value="KAA5412983.1"/>
    <property type="molecule type" value="Genomic_DNA"/>
</dbReference>
<dbReference type="RefSeq" id="WP_022208045.1">
    <property type="nucleotide sequence ID" value="NZ_CAXSKE010000030.1"/>
</dbReference>
<dbReference type="Proteomes" id="UP000061809">
    <property type="component" value="Chromosome"/>
</dbReference>
<name>A0A0P0G4J4_9BACE</name>
<dbReference type="EMBL" id="CP012801">
    <property type="protein sequence ID" value="ALJ61589.1"/>
    <property type="molecule type" value="Genomic_DNA"/>
</dbReference>
<dbReference type="PATRIC" id="fig|246787.4.peg.4515"/>
<organism evidence="1 4">
    <name type="scientific">Bacteroides cellulosilyticus</name>
    <dbReference type="NCBI Taxonomy" id="246787"/>
    <lineage>
        <taxon>Bacteria</taxon>
        <taxon>Pseudomonadati</taxon>
        <taxon>Bacteroidota</taxon>
        <taxon>Bacteroidia</taxon>
        <taxon>Bacteroidales</taxon>
        <taxon>Bacteroidaceae</taxon>
        <taxon>Bacteroides</taxon>
    </lineage>
</organism>
<dbReference type="Gene3D" id="3.40.630.30">
    <property type="match status" value="1"/>
</dbReference>
<evidence type="ECO:0000313" key="4">
    <source>
        <dbReference type="Proteomes" id="UP000061809"/>
    </source>
</evidence>
<dbReference type="Proteomes" id="UP000325055">
    <property type="component" value="Unassembled WGS sequence"/>
</dbReference>
<sequence>MSNIKFRLAKPSDAKQIANVHWNVRERYQKGIFLSLGKSFLRSYYKVILNDPYEVVVCAENSQRKIIGFSSATLDAKYQALTIKKNIVRLGFSALGSLIFHPRLIIEVIDRYKSLDKKNKIKFIHNEGVRGEYWCWLKNEDDGVKSIEMGHVKENIIYNLGYRELFFEVDKFNKRVYKFYTKIDKSEVVEEIVLPDGRERVLFKKQLKSDNGLVL</sequence>
<evidence type="ECO:0000313" key="5">
    <source>
        <dbReference type="Proteomes" id="UP000325055"/>
    </source>
</evidence>
<dbReference type="AlphaFoldDB" id="A0A0P0G4J4"/>
<evidence type="ECO:0000313" key="1">
    <source>
        <dbReference type="EMBL" id="ALJ61589.1"/>
    </source>
</evidence>
<evidence type="ECO:0000313" key="2">
    <source>
        <dbReference type="EMBL" id="KAA5410241.1"/>
    </source>
</evidence>
<dbReference type="GeneID" id="92714888"/>
<protein>
    <recommendedName>
        <fullName evidence="7">GNAT family N-acetyltransferase</fullName>
    </recommendedName>
</protein>
<reference evidence="5 6" key="2">
    <citation type="journal article" date="2019" name="Nat. Med.">
        <title>A library of human gut bacterial isolates paired with longitudinal multiomics data enables mechanistic microbiome research.</title>
        <authorList>
            <person name="Poyet M."/>
            <person name="Groussin M."/>
            <person name="Gibbons S.M."/>
            <person name="Avila-Pacheco J."/>
            <person name="Jiang X."/>
            <person name="Kearney S.M."/>
            <person name="Perrotta A.R."/>
            <person name="Berdy B."/>
            <person name="Zhao S."/>
            <person name="Lieberman T.D."/>
            <person name="Swanson P.K."/>
            <person name="Smith M."/>
            <person name="Roesemann S."/>
            <person name="Alexander J.E."/>
            <person name="Rich S.A."/>
            <person name="Livny J."/>
            <person name="Vlamakis H."/>
            <person name="Clish C."/>
            <person name="Bullock K."/>
            <person name="Deik A."/>
            <person name="Scott J."/>
            <person name="Pierce K.A."/>
            <person name="Xavier R.J."/>
            <person name="Alm E.J."/>
        </authorList>
    </citation>
    <scope>NUCLEOTIDE SEQUENCE [LARGE SCALE GENOMIC DNA]</scope>
    <source>
        <strain evidence="2 5">BIOML-A7</strain>
        <strain evidence="3 6">BIOML-A8</strain>
    </source>
</reference>
<dbReference type="SUPFAM" id="SSF55729">
    <property type="entry name" value="Acyl-CoA N-acyltransferases (Nat)"/>
    <property type="match status" value="1"/>
</dbReference>
<dbReference type="KEGG" id="bcel:BcellWH2_04372"/>
<dbReference type="EMBL" id="VVYW01000004">
    <property type="protein sequence ID" value="KAA5410241.1"/>
    <property type="molecule type" value="Genomic_DNA"/>
</dbReference>
<evidence type="ECO:0000313" key="3">
    <source>
        <dbReference type="EMBL" id="KAA5412983.1"/>
    </source>
</evidence>
<accession>A0A0P0G4J4</accession>
<gene>
    <name evidence="1" type="ORF">BcellWH2_04372</name>
    <name evidence="2" type="ORF">F2Y86_05965</name>
    <name evidence="3" type="ORF">F2Y87_26605</name>
</gene>